<feature type="transmembrane region" description="Helical" evidence="1">
    <location>
        <begin position="69"/>
        <end position="90"/>
    </location>
</feature>
<feature type="transmembrane region" description="Helical" evidence="1">
    <location>
        <begin position="39"/>
        <end position="57"/>
    </location>
</feature>
<dbReference type="InterPro" id="IPR000620">
    <property type="entry name" value="EamA_dom"/>
</dbReference>
<dbReference type="GO" id="GO:0016020">
    <property type="term" value="C:membrane"/>
    <property type="evidence" value="ECO:0007669"/>
    <property type="project" value="InterPro"/>
</dbReference>
<feature type="transmembrane region" description="Helical" evidence="1">
    <location>
        <begin position="122"/>
        <end position="142"/>
    </location>
</feature>
<dbReference type="KEGG" id="acaf:CA12_38370"/>
<keyword evidence="1" id="KW-0472">Membrane</keyword>
<proteinExistence type="predicted"/>
<feature type="transmembrane region" description="Helical" evidence="1">
    <location>
        <begin position="185"/>
        <end position="206"/>
    </location>
</feature>
<accession>A0A517PEA2</accession>
<feature type="transmembrane region" description="Helical" evidence="1">
    <location>
        <begin position="212"/>
        <end position="237"/>
    </location>
</feature>
<feature type="transmembrane region" description="Helical" evidence="1">
    <location>
        <begin position="244"/>
        <end position="265"/>
    </location>
</feature>
<reference evidence="3 4" key="1">
    <citation type="submission" date="2019-02" db="EMBL/GenBank/DDBJ databases">
        <title>Deep-cultivation of Planctomycetes and their phenomic and genomic characterization uncovers novel biology.</title>
        <authorList>
            <person name="Wiegand S."/>
            <person name="Jogler M."/>
            <person name="Boedeker C."/>
            <person name="Pinto D."/>
            <person name="Vollmers J."/>
            <person name="Rivas-Marin E."/>
            <person name="Kohn T."/>
            <person name="Peeters S.H."/>
            <person name="Heuer A."/>
            <person name="Rast P."/>
            <person name="Oberbeckmann S."/>
            <person name="Bunk B."/>
            <person name="Jeske O."/>
            <person name="Meyerdierks A."/>
            <person name="Storesund J.E."/>
            <person name="Kallscheuer N."/>
            <person name="Luecker S."/>
            <person name="Lage O.M."/>
            <person name="Pohl T."/>
            <person name="Merkel B.J."/>
            <person name="Hornburger P."/>
            <person name="Mueller R.-W."/>
            <person name="Bruemmer F."/>
            <person name="Labrenz M."/>
            <person name="Spormann A.M."/>
            <person name="Op den Camp H."/>
            <person name="Overmann J."/>
            <person name="Amann R."/>
            <person name="Jetten M.S.M."/>
            <person name="Mascher T."/>
            <person name="Medema M.H."/>
            <person name="Devos D.P."/>
            <person name="Kaster A.-K."/>
            <person name="Ovreas L."/>
            <person name="Rohde M."/>
            <person name="Galperin M.Y."/>
            <person name="Jogler C."/>
        </authorList>
    </citation>
    <scope>NUCLEOTIDE SEQUENCE [LARGE SCALE GENOMIC DNA]</scope>
    <source>
        <strain evidence="3 4">CA12</strain>
    </source>
</reference>
<gene>
    <name evidence="3" type="primary">yijE</name>
    <name evidence="3" type="ORF">CA12_38370</name>
</gene>
<evidence type="ECO:0000313" key="4">
    <source>
        <dbReference type="Proteomes" id="UP000318741"/>
    </source>
</evidence>
<dbReference type="SUPFAM" id="SSF103481">
    <property type="entry name" value="Multidrug resistance efflux transporter EmrE"/>
    <property type="match status" value="2"/>
</dbReference>
<feature type="transmembrane region" description="Helical" evidence="1">
    <location>
        <begin position="277"/>
        <end position="294"/>
    </location>
</feature>
<dbReference type="PANTHER" id="PTHR22911">
    <property type="entry name" value="ACYL-MALONYL CONDENSING ENZYME-RELATED"/>
    <property type="match status" value="1"/>
</dbReference>
<dbReference type="Proteomes" id="UP000318741">
    <property type="component" value="Chromosome"/>
</dbReference>
<name>A0A517PEA2_9PLAN</name>
<keyword evidence="1" id="KW-0812">Transmembrane</keyword>
<keyword evidence="4" id="KW-1185">Reference proteome</keyword>
<dbReference type="EMBL" id="CP036265">
    <property type="protein sequence ID" value="QDT17706.1"/>
    <property type="molecule type" value="Genomic_DNA"/>
</dbReference>
<sequence>MKVEGRWVGIALLLATATLWSLAGVAVKVAGVEPLAFTSLRSVGAALIMLPLLGFGATLTGSARPAARLMWPTALCYTVMVGAFIVASAVGTAAEAILLQYSAPAWAAVMAWGLLGRRITRVQLAALGCAAAGVGVLLFHLWSEDRPSGPLAPALALLSGVGYAGVIVGLDAVDLDARRRTGGPVNVAAVVLWNNALAAAVLLPWAGRRGELSLSAATVAGLLALGVLQMALPYVLFQLGLRRVGPVAAGLILLIEPVLNPLWAYLGAGERPPPGSYLGGGLIVAAVAITVLAGRRRRLPPT</sequence>
<dbReference type="Pfam" id="PF00892">
    <property type="entry name" value="EamA"/>
    <property type="match status" value="2"/>
</dbReference>
<keyword evidence="1" id="KW-1133">Transmembrane helix</keyword>
<evidence type="ECO:0000259" key="2">
    <source>
        <dbReference type="Pfam" id="PF00892"/>
    </source>
</evidence>
<evidence type="ECO:0000313" key="3">
    <source>
        <dbReference type="EMBL" id="QDT17706.1"/>
    </source>
</evidence>
<feature type="transmembrane region" description="Helical" evidence="1">
    <location>
        <begin position="96"/>
        <end position="115"/>
    </location>
</feature>
<protein>
    <submittedName>
        <fullName evidence="3">Putative inner membrane transporter yiJE</fullName>
    </submittedName>
</protein>
<dbReference type="AlphaFoldDB" id="A0A517PEA2"/>
<feature type="transmembrane region" description="Helical" evidence="1">
    <location>
        <begin position="154"/>
        <end position="173"/>
    </location>
</feature>
<dbReference type="InterPro" id="IPR037185">
    <property type="entry name" value="EmrE-like"/>
</dbReference>
<feature type="domain" description="EamA" evidence="2">
    <location>
        <begin position="8"/>
        <end position="138"/>
    </location>
</feature>
<evidence type="ECO:0000256" key="1">
    <source>
        <dbReference type="SAM" id="Phobius"/>
    </source>
</evidence>
<organism evidence="3 4">
    <name type="scientific">Alienimonas californiensis</name>
    <dbReference type="NCBI Taxonomy" id="2527989"/>
    <lineage>
        <taxon>Bacteria</taxon>
        <taxon>Pseudomonadati</taxon>
        <taxon>Planctomycetota</taxon>
        <taxon>Planctomycetia</taxon>
        <taxon>Planctomycetales</taxon>
        <taxon>Planctomycetaceae</taxon>
        <taxon>Alienimonas</taxon>
    </lineage>
</organism>
<feature type="domain" description="EamA" evidence="2">
    <location>
        <begin position="185"/>
        <end position="291"/>
    </location>
</feature>